<dbReference type="Proteomes" id="UP001341840">
    <property type="component" value="Unassembled WGS sequence"/>
</dbReference>
<dbReference type="InterPro" id="IPR050655">
    <property type="entry name" value="Plant_B3_domain"/>
</dbReference>
<keyword evidence="5" id="KW-0539">Nucleus</keyword>
<keyword evidence="9" id="KW-1185">Reference proteome</keyword>
<dbReference type="EMBL" id="JASCZI010152129">
    <property type="protein sequence ID" value="MED6175471.1"/>
    <property type="molecule type" value="Genomic_DNA"/>
</dbReference>
<comment type="subcellular location">
    <subcellularLocation>
        <location evidence="1">Nucleus</location>
    </subcellularLocation>
</comment>
<dbReference type="PANTHER" id="PTHR31920:SF108">
    <property type="entry name" value="B3 DOMAIN-CONTAINING TRANSCRIPTION FACTOR VRN1-LIKE"/>
    <property type="match status" value="1"/>
</dbReference>
<name>A0ABU6VPD4_9FABA</name>
<feature type="compositionally biased region" description="Basic and acidic residues" evidence="6">
    <location>
        <begin position="165"/>
        <end position="184"/>
    </location>
</feature>
<keyword evidence="4" id="KW-0804">Transcription</keyword>
<keyword evidence="2" id="KW-0805">Transcription regulation</keyword>
<accession>A0ABU6VPD4</accession>
<dbReference type="SMART" id="SM01019">
    <property type="entry name" value="B3"/>
    <property type="match status" value="2"/>
</dbReference>
<proteinExistence type="predicted"/>
<evidence type="ECO:0000256" key="1">
    <source>
        <dbReference type="ARBA" id="ARBA00004123"/>
    </source>
</evidence>
<protein>
    <recommendedName>
        <fullName evidence="7">TF-B3 domain-containing protein</fullName>
    </recommendedName>
</protein>
<dbReference type="SUPFAM" id="SSF101936">
    <property type="entry name" value="DNA-binding pseudobarrel domain"/>
    <property type="match status" value="2"/>
</dbReference>
<feature type="region of interest" description="Disordered" evidence="6">
    <location>
        <begin position="165"/>
        <end position="185"/>
    </location>
</feature>
<gene>
    <name evidence="8" type="ORF">PIB30_078702</name>
</gene>
<dbReference type="Gene3D" id="2.40.330.10">
    <property type="entry name" value="DNA-binding pseudobarrel domain"/>
    <property type="match status" value="2"/>
</dbReference>
<dbReference type="PANTHER" id="PTHR31920">
    <property type="entry name" value="B3 DOMAIN-CONTAINING"/>
    <property type="match status" value="1"/>
</dbReference>
<evidence type="ECO:0000256" key="4">
    <source>
        <dbReference type="ARBA" id="ARBA00023163"/>
    </source>
</evidence>
<dbReference type="CDD" id="cd10017">
    <property type="entry name" value="B3_DNA"/>
    <property type="match status" value="2"/>
</dbReference>
<keyword evidence="3" id="KW-0238">DNA-binding</keyword>
<evidence type="ECO:0000313" key="9">
    <source>
        <dbReference type="Proteomes" id="UP001341840"/>
    </source>
</evidence>
<feature type="domain" description="TF-B3" evidence="7">
    <location>
        <begin position="189"/>
        <end position="290"/>
    </location>
</feature>
<dbReference type="PROSITE" id="PS50863">
    <property type="entry name" value="B3"/>
    <property type="match status" value="1"/>
</dbReference>
<dbReference type="InterPro" id="IPR015300">
    <property type="entry name" value="DNA-bd_pseudobarrel_sf"/>
</dbReference>
<evidence type="ECO:0000256" key="3">
    <source>
        <dbReference type="ARBA" id="ARBA00023125"/>
    </source>
</evidence>
<evidence type="ECO:0000259" key="7">
    <source>
        <dbReference type="PROSITE" id="PS50863"/>
    </source>
</evidence>
<evidence type="ECO:0000313" key="8">
    <source>
        <dbReference type="EMBL" id="MED6175471.1"/>
    </source>
</evidence>
<reference evidence="8 9" key="1">
    <citation type="journal article" date="2023" name="Plants (Basel)">
        <title>Bridging the Gap: Combining Genomics and Transcriptomics Approaches to Understand Stylosanthes scabra, an Orphan Legume from the Brazilian Caatinga.</title>
        <authorList>
            <person name="Ferreira-Neto J.R.C."/>
            <person name="da Silva M.D."/>
            <person name="Binneck E."/>
            <person name="de Melo N.F."/>
            <person name="da Silva R.H."/>
            <person name="de Melo A.L.T.M."/>
            <person name="Pandolfi V."/>
            <person name="Bustamante F.O."/>
            <person name="Brasileiro-Vidal A.C."/>
            <person name="Benko-Iseppon A.M."/>
        </authorList>
    </citation>
    <scope>NUCLEOTIDE SEQUENCE [LARGE SCALE GENOMIC DNA]</scope>
    <source>
        <tissue evidence="8">Leaves</tissue>
    </source>
</reference>
<feature type="compositionally biased region" description="Acidic residues" evidence="6">
    <location>
        <begin position="128"/>
        <end position="147"/>
    </location>
</feature>
<evidence type="ECO:0000256" key="6">
    <source>
        <dbReference type="SAM" id="MobiDB-lite"/>
    </source>
</evidence>
<comment type="caution">
    <text evidence="8">The sequence shown here is derived from an EMBL/GenBank/DDBJ whole genome shotgun (WGS) entry which is preliminary data.</text>
</comment>
<feature type="region of interest" description="Disordered" evidence="6">
    <location>
        <begin position="118"/>
        <end position="147"/>
    </location>
</feature>
<dbReference type="Pfam" id="PF02362">
    <property type="entry name" value="B3"/>
    <property type="match status" value="1"/>
</dbReference>
<sequence>MAPRHQQGDPATTVVRFFKIICHWHIRDEKIKLPTEFTKKCGLKLPNPVTLKVTDGSKKKVHWTKINGAIWFIGKEWKEFLEHYSVCHGHLMLFKYCVVASYFEVQIFDNTTLEIEYPNQPDEPHFDDLEDDDDSDYDNDNDDDDDYVDNVKVHKYDEYQWKDTSESSADADARRRELPTERKTNNPSFEVVMQDSYINGGRCMAIPSGFAREYMKEGDYLLKVVGSGRTWKVMFKTWCGYGMPYKKYKLQKGWAKFSQGNNLEKNDVCVFELIPNTTIPTFNVLIQRNHSGRSY</sequence>
<evidence type="ECO:0000256" key="2">
    <source>
        <dbReference type="ARBA" id="ARBA00023015"/>
    </source>
</evidence>
<dbReference type="InterPro" id="IPR003340">
    <property type="entry name" value="B3_DNA-bd"/>
</dbReference>
<organism evidence="8 9">
    <name type="scientific">Stylosanthes scabra</name>
    <dbReference type="NCBI Taxonomy" id="79078"/>
    <lineage>
        <taxon>Eukaryota</taxon>
        <taxon>Viridiplantae</taxon>
        <taxon>Streptophyta</taxon>
        <taxon>Embryophyta</taxon>
        <taxon>Tracheophyta</taxon>
        <taxon>Spermatophyta</taxon>
        <taxon>Magnoliopsida</taxon>
        <taxon>eudicotyledons</taxon>
        <taxon>Gunneridae</taxon>
        <taxon>Pentapetalae</taxon>
        <taxon>rosids</taxon>
        <taxon>fabids</taxon>
        <taxon>Fabales</taxon>
        <taxon>Fabaceae</taxon>
        <taxon>Papilionoideae</taxon>
        <taxon>50 kb inversion clade</taxon>
        <taxon>dalbergioids sensu lato</taxon>
        <taxon>Dalbergieae</taxon>
        <taxon>Pterocarpus clade</taxon>
        <taxon>Stylosanthes</taxon>
    </lineage>
</organism>
<evidence type="ECO:0000256" key="5">
    <source>
        <dbReference type="ARBA" id="ARBA00023242"/>
    </source>
</evidence>